<keyword evidence="3 5" id="KW-1133">Transmembrane helix</keyword>
<dbReference type="FunFam" id="1.20.58.390:FF:000189">
    <property type="entry name" value="Predicted protein"/>
    <property type="match status" value="1"/>
</dbReference>
<dbReference type="GO" id="GO:0005886">
    <property type="term" value="C:plasma membrane"/>
    <property type="evidence" value="ECO:0000318"/>
    <property type="project" value="GO_Central"/>
</dbReference>
<dbReference type="Gene3D" id="1.20.58.390">
    <property type="entry name" value="Neurotransmitter-gated ion-channel transmembrane domain"/>
    <property type="match status" value="1"/>
</dbReference>
<dbReference type="GO" id="GO:0034220">
    <property type="term" value="P:monoatomic ion transmembrane transport"/>
    <property type="evidence" value="ECO:0000318"/>
    <property type="project" value="GO_Central"/>
</dbReference>
<evidence type="ECO:0000256" key="4">
    <source>
        <dbReference type="ARBA" id="ARBA00023136"/>
    </source>
</evidence>
<proteinExistence type="predicted"/>
<feature type="non-terminal residue" evidence="8">
    <location>
        <position position="225"/>
    </location>
</feature>
<keyword evidence="4 5" id="KW-0472">Membrane</keyword>
<dbReference type="CDD" id="cd18997">
    <property type="entry name" value="LGIC_ECD_nAChR"/>
    <property type="match status" value="1"/>
</dbReference>
<dbReference type="KEGG" id="nve:5522025"/>
<comment type="subcellular location">
    <subcellularLocation>
        <location evidence="1">Membrane</location>
        <topology evidence="1">Multi-pass membrane protein</topology>
    </subcellularLocation>
</comment>
<dbReference type="GO" id="GO:0005231">
    <property type="term" value="F:excitatory extracellular ligand-gated monoatomic ion channel activity"/>
    <property type="evidence" value="ECO:0000318"/>
    <property type="project" value="GO_Central"/>
</dbReference>
<feature type="domain" description="Neurotransmitter-gated ion-channel ligand-binding" evidence="6">
    <location>
        <begin position="1"/>
        <end position="156"/>
    </location>
</feature>
<dbReference type="GO" id="GO:0043005">
    <property type="term" value="C:neuron projection"/>
    <property type="evidence" value="ECO:0000318"/>
    <property type="project" value="GO_Central"/>
</dbReference>
<dbReference type="InterPro" id="IPR006201">
    <property type="entry name" value="Neur_channel"/>
</dbReference>
<dbReference type="OrthoDB" id="5975154at2759"/>
<dbReference type="Pfam" id="PF02931">
    <property type="entry name" value="Neur_chan_LBD"/>
    <property type="match status" value="1"/>
</dbReference>
<dbReference type="GO" id="GO:0045202">
    <property type="term" value="C:synapse"/>
    <property type="evidence" value="ECO:0000318"/>
    <property type="project" value="GO_Central"/>
</dbReference>
<evidence type="ECO:0000256" key="2">
    <source>
        <dbReference type="ARBA" id="ARBA00022692"/>
    </source>
</evidence>
<dbReference type="PRINTS" id="PR00252">
    <property type="entry name" value="NRIONCHANNEL"/>
</dbReference>
<evidence type="ECO:0000313" key="9">
    <source>
        <dbReference type="Proteomes" id="UP000001593"/>
    </source>
</evidence>
<dbReference type="FunFam" id="2.70.170.10:FF:000028">
    <property type="entry name" value="AcetylCholine Receptor"/>
    <property type="match status" value="1"/>
</dbReference>
<dbReference type="PANTHER" id="PTHR18945">
    <property type="entry name" value="NEUROTRANSMITTER GATED ION CHANNEL"/>
    <property type="match status" value="1"/>
</dbReference>
<gene>
    <name evidence="8" type="ORF">NEMVEDRAFT_v1g79911</name>
</gene>
<evidence type="ECO:0000256" key="3">
    <source>
        <dbReference type="ARBA" id="ARBA00022989"/>
    </source>
</evidence>
<dbReference type="CDD" id="cd19051">
    <property type="entry name" value="LGIC_TM_cation"/>
    <property type="match status" value="1"/>
</dbReference>
<name>A7RFJ6_NEMVE</name>
<dbReference type="InterPro" id="IPR036719">
    <property type="entry name" value="Neuro-gated_channel_TM_sf"/>
</dbReference>
<dbReference type="STRING" id="45351.A7RFJ6"/>
<dbReference type="SUPFAM" id="SSF90112">
    <property type="entry name" value="Neurotransmitter-gated ion-channel transmembrane pore"/>
    <property type="match status" value="1"/>
</dbReference>
<keyword evidence="9" id="KW-1185">Reference proteome</keyword>
<feature type="transmembrane region" description="Helical" evidence="5">
    <location>
        <begin position="156"/>
        <end position="181"/>
    </location>
</feature>
<accession>A7RFJ6</accession>
<evidence type="ECO:0000259" key="7">
    <source>
        <dbReference type="Pfam" id="PF02932"/>
    </source>
</evidence>
<dbReference type="EMBL" id="DS469508">
    <property type="protein sequence ID" value="EDO49735.1"/>
    <property type="molecule type" value="Genomic_DNA"/>
</dbReference>
<organism evidence="8 9">
    <name type="scientific">Nematostella vectensis</name>
    <name type="common">Starlet sea anemone</name>
    <dbReference type="NCBI Taxonomy" id="45351"/>
    <lineage>
        <taxon>Eukaryota</taxon>
        <taxon>Metazoa</taxon>
        <taxon>Cnidaria</taxon>
        <taxon>Anthozoa</taxon>
        <taxon>Hexacorallia</taxon>
        <taxon>Actiniaria</taxon>
        <taxon>Edwardsiidae</taxon>
        <taxon>Nematostella</taxon>
    </lineage>
</organism>
<evidence type="ECO:0000259" key="6">
    <source>
        <dbReference type="Pfam" id="PF02931"/>
    </source>
</evidence>
<dbReference type="GO" id="GO:0098794">
    <property type="term" value="C:postsynapse"/>
    <property type="evidence" value="ECO:0007669"/>
    <property type="project" value="GOC"/>
</dbReference>
<dbReference type="Proteomes" id="UP000001593">
    <property type="component" value="Unassembled WGS sequence"/>
</dbReference>
<dbReference type="InParanoid" id="A7RFJ6"/>
<dbReference type="GO" id="GO:0007268">
    <property type="term" value="P:chemical synaptic transmission"/>
    <property type="evidence" value="ECO:0000318"/>
    <property type="project" value="GO_Central"/>
</dbReference>
<dbReference type="Pfam" id="PF02932">
    <property type="entry name" value="Neur_chan_memb"/>
    <property type="match status" value="1"/>
</dbReference>
<dbReference type="InterPro" id="IPR038050">
    <property type="entry name" value="Neuro_actylchol_rec"/>
</dbReference>
<sequence>WTNPDLSWNASEYGGVSQIYVSPKRPWTPDILLYNSAEEDDRLGGGTEKYKTQIEIRSNGYNSWLSPAMFKSTCDVNTRYFPFDDQHCTLEFGSWAFDASQLDLQIDDGETGSQKFEKNTEWLLIKFEAKRKSVKYTCCPYPFPSVVLHVHIRRRYYYYLVNLVVPCSLIGVMVLLIFVLPPESGERIGLGITVLMAMAIFQELTSEKLPVESDHTPLLGKYLRS</sequence>
<dbReference type="GO" id="GO:1902495">
    <property type="term" value="C:transmembrane transporter complex"/>
    <property type="evidence" value="ECO:0000318"/>
    <property type="project" value="GO_Central"/>
</dbReference>
<dbReference type="InterPro" id="IPR006202">
    <property type="entry name" value="Neur_chan_lig-bd"/>
</dbReference>
<dbReference type="SUPFAM" id="SSF63712">
    <property type="entry name" value="Nicotinic receptor ligand binding domain-like"/>
    <property type="match status" value="1"/>
</dbReference>
<evidence type="ECO:0000256" key="5">
    <source>
        <dbReference type="SAM" id="Phobius"/>
    </source>
</evidence>
<reference evidence="8 9" key="1">
    <citation type="journal article" date="2007" name="Science">
        <title>Sea anemone genome reveals ancestral eumetazoan gene repertoire and genomic organization.</title>
        <authorList>
            <person name="Putnam N.H."/>
            <person name="Srivastava M."/>
            <person name="Hellsten U."/>
            <person name="Dirks B."/>
            <person name="Chapman J."/>
            <person name="Salamov A."/>
            <person name="Terry A."/>
            <person name="Shapiro H."/>
            <person name="Lindquist E."/>
            <person name="Kapitonov V.V."/>
            <person name="Jurka J."/>
            <person name="Genikhovich G."/>
            <person name="Grigoriev I.V."/>
            <person name="Lucas S.M."/>
            <person name="Steele R.E."/>
            <person name="Finnerty J.R."/>
            <person name="Technau U."/>
            <person name="Martindale M.Q."/>
            <person name="Rokhsar D.S."/>
        </authorList>
    </citation>
    <scope>NUCLEOTIDE SEQUENCE [LARGE SCALE GENOMIC DNA]</scope>
    <source>
        <strain evidence="9">CH2 X CH6</strain>
    </source>
</reference>
<dbReference type="InterPro" id="IPR036734">
    <property type="entry name" value="Neur_chan_lig-bd_sf"/>
</dbReference>
<dbReference type="Gene3D" id="2.70.170.10">
    <property type="entry name" value="Neurotransmitter-gated ion-channel ligand-binding domain"/>
    <property type="match status" value="1"/>
</dbReference>
<dbReference type="GO" id="GO:0042391">
    <property type="term" value="P:regulation of membrane potential"/>
    <property type="evidence" value="ECO:0000318"/>
    <property type="project" value="GO_Central"/>
</dbReference>
<evidence type="ECO:0000256" key="1">
    <source>
        <dbReference type="ARBA" id="ARBA00004141"/>
    </source>
</evidence>
<dbReference type="OMA" id="HIRRRYY"/>
<dbReference type="eggNOG" id="KOG3646">
    <property type="taxonomic scope" value="Eukaryota"/>
</dbReference>
<protein>
    <submittedName>
        <fullName evidence="8">Uncharacterized protein</fullName>
    </submittedName>
</protein>
<dbReference type="GO" id="GO:0004888">
    <property type="term" value="F:transmembrane signaling receptor activity"/>
    <property type="evidence" value="ECO:0007669"/>
    <property type="project" value="InterPro"/>
</dbReference>
<dbReference type="InterPro" id="IPR006029">
    <property type="entry name" value="Neurotrans-gated_channel_TM"/>
</dbReference>
<dbReference type="GO" id="GO:1904315">
    <property type="term" value="F:transmitter-gated monoatomic ion channel activity involved in regulation of postsynaptic membrane potential"/>
    <property type="evidence" value="ECO:0000318"/>
    <property type="project" value="GO_Central"/>
</dbReference>
<feature type="domain" description="Neurotransmitter-gated ion-channel transmembrane" evidence="7">
    <location>
        <begin position="163"/>
        <end position="223"/>
    </location>
</feature>
<evidence type="ECO:0000313" key="8">
    <source>
        <dbReference type="EMBL" id="EDO49735.1"/>
    </source>
</evidence>
<dbReference type="AlphaFoldDB" id="A7RFJ6"/>
<dbReference type="HOGENOM" id="CLU_018074_2_1_1"/>
<dbReference type="PhylomeDB" id="A7RFJ6"/>
<keyword evidence="2 5" id="KW-0812">Transmembrane</keyword>